<evidence type="ECO:0000313" key="1">
    <source>
        <dbReference type="EMBL" id="AXF96955.1"/>
    </source>
</evidence>
<dbReference type="EMBL" id="CP031088">
    <property type="protein sequence ID" value="AXF96955.1"/>
    <property type="molecule type" value="Genomic_DNA"/>
</dbReference>
<accession>A0A345DRW4</accession>
<organism evidence="1 2">
    <name type="scientific">Spiroplasma phoeniceum P40</name>
    <dbReference type="NCBI Taxonomy" id="1276259"/>
    <lineage>
        <taxon>Bacteria</taxon>
        <taxon>Bacillati</taxon>
        <taxon>Mycoplasmatota</taxon>
        <taxon>Mollicutes</taxon>
        <taxon>Entomoplasmatales</taxon>
        <taxon>Spiroplasmataceae</taxon>
        <taxon>Spiroplasma</taxon>
    </lineage>
</organism>
<dbReference type="Proteomes" id="UP000253689">
    <property type="component" value="Chromosome"/>
</dbReference>
<keyword evidence="2" id="KW-1185">Reference proteome</keyword>
<dbReference type="AlphaFoldDB" id="A0A345DRW4"/>
<proteinExistence type="predicted"/>
<dbReference type="RefSeq" id="WP_114565437.1">
    <property type="nucleotide sequence ID" value="NZ_CP031088.1"/>
</dbReference>
<name>A0A345DRW4_9MOLU</name>
<evidence type="ECO:0000313" key="2">
    <source>
        <dbReference type="Proteomes" id="UP000253689"/>
    </source>
</evidence>
<gene>
    <name evidence="1" type="ORF">SDAV_002020</name>
</gene>
<reference evidence="2" key="1">
    <citation type="submission" date="2018-07" db="EMBL/GenBank/DDBJ databases">
        <title>Complete Genome Sequence of Spiroplasma phoeniceum.</title>
        <authorList>
            <person name="Davis R.E."/>
            <person name="Shao J.Y."/>
            <person name="Zhao Y."/>
            <person name="Silver A."/>
            <person name="Stump z."/>
            <person name="Gasparich G."/>
        </authorList>
    </citation>
    <scope>NUCLEOTIDE SEQUENCE [LARGE SCALE GENOMIC DNA]</scope>
    <source>
        <strain evidence="2">P40</strain>
    </source>
</reference>
<sequence>MFSIQALYNGNFEIIFYADNPYTNNEEDYLRLSVWSFRGKTKSVLNNYLRDMTTNYKTSFLLPHDYEITTFNYPQYVLTPVPYNYKPYTKNIMPSDVVLPLKTKITAPAQCKKGSSGNYINLFSDEFNYVYYDVEIDLKQIDPPIQSISKFQDAYKTIEISNLGNLQVECKQPNIENFISNLNVDLTIGNTSCNLISGLLSDLTLQQSGNSQTDKVNFPNTFTIDTKKITNNIQTFKPIAYTNGLPSDNYQNIYKTKNSDNVKFLLQITKLSNNDDNKIIETYLQAYYTNDLKLKIRFTKTLLSQLFLSSNNLLMIYFGNDKDITIDVSNPNVLGIRNKSDSDVKITFKPR</sequence>
<dbReference type="KEGG" id="sphh:SDAV_002020"/>
<protein>
    <submittedName>
        <fullName evidence="1">Adhesin P123</fullName>
    </submittedName>
</protein>